<dbReference type="InterPro" id="IPR001138">
    <property type="entry name" value="Zn2Cys6_DnaBD"/>
</dbReference>
<dbReference type="SUPFAM" id="SSF57701">
    <property type="entry name" value="Zn2/Cys6 DNA-binding domain"/>
    <property type="match status" value="1"/>
</dbReference>
<dbReference type="GO" id="GO:0003677">
    <property type="term" value="F:DNA binding"/>
    <property type="evidence" value="ECO:0007669"/>
    <property type="project" value="InterPro"/>
</dbReference>
<dbReference type="Pfam" id="PF00172">
    <property type="entry name" value="Zn_clus"/>
    <property type="match status" value="1"/>
</dbReference>
<organism evidence="5 6">
    <name type="scientific">Fusarium poae</name>
    <dbReference type="NCBI Taxonomy" id="36050"/>
    <lineage>
        <taxon>Eukaryota</taxon>
        <taxon>Fungi</taxon>
        <taxon>Dikarya</taxon>
        <taxon>Ascomycota</taxon>
        <taxon>Pezizomycotina</taxon>
        <taxon>Sordariomycetes</taxon>
        <taxon>Hypocreomycetidae</taxon>
        <taxon>Hypocreales</taxon>
        <taxon>Nectriaceae</taxon>
        <taxon>Fusarium</taxon>
    </lineage>
</organism>
<dbReference type="CDD" id="cd00067">
    <property type="entry name" value="GAL4"/>
    <property type="match status" value="1"/>
</dbReference>
<dbReference type="GO" id="GO:0006351">
    <property type="term" value="P:DNA-templated transcription"/>
    <property type="evidence" value="ECO:0007669"/>
    <property type="project" value="InterPro"/>
</dbReference>
<sequence>MIAVAPVAYMETTKQRSRRPAYTTVACDTCRKRKSKCSGGDPCNRCHEHKTTCSYPRTTRYRSGRRDSTISRSITDGDKANPVPQQRDLPNDVSSDCSGASSVPLRPESYDYSIRLGENNFGSVMNEASRKLSGKPASNFLGVDQIRRAIEYRTVGSIGGALAAFDMETWMGVLQLWDEEVGLQYPLLNIHQLLNEIDGAKQNAASPKPSPSSNYQYAADIAFLVLAILSCIKDASAIEVADPAVQQLHGIVLVQVHTGRLRRESMVLLLLTAVYSFLIDREILAWRSTGTALRLLQELDCEDNSGHDNDIDDKLFWTVYTLDRRWSFGTGLPFAVSDTDITRRSKPDDESISSAYLNQMISYCNIASDVRKSLFDQSPSALSTTSTRDFLEFRVLQWQQNLPEKLRFQGPRDNFDPSKESRGEFRLRLLLYLRANQMRIVIHRKFATRSETDNLDPLTTRPMVEVAQSTIHVLLSVARETDIYYAQHKTFNHFLETALSSLLLVMCSPAASHHSSCLTDVFMAMDFIGQLAKRSPISEKLKNKLQGIQQLIFEANRQSLRPSYLHTMNAAATEGSSRRNDAAAIVHTEPSKPAGQPQHSEQVELLTNTLNTWAPIQQLPLQQIRSNTAPDSQVETIVPSPTASIPKPSQPIWINYEGSTNLVVAGNPSDGSSPAQGGSYESVPRTEGLWPFASPDPMGPNEMDLTSEDLAIFRSPDMAEILKDYDSFFF</sequence>
<keyword evidence="2" id="KW-0539">Nucleus</keyword>
<keyword evidence="6" id="KW-1185">Reference proteome</keyword>
<dbReference type="InterPro" id="IPR036864">
    <property type="entry name" value="Zn2-C6_fun-type_DNA-bd_sf"/>
</dbReference>
<protein>
    <recommendedName>
        <fullName evidence="4">Zn(2)-C6 fungal-type domain-containing protein</fullName>
    </recommendedName>
</protein>
<reference evidence="5 6" key="1">
    <citation type="submission" date="2016-06" db="EMBL/GenBank/DDBJ databases">
        <title>Living apart together: crosstalk between the core and supernumerary genomes in a fungal plant pathogen.</title>
        <authorList>
            <person name="Vanheule A."/>
            <person name="Audenaert K."/>
            <person name="Warris S."/>
            <person name="Van De Geest H."/>
            <person name="Schijlen E."/>
            <person name="Hofte M."/>
            <person name="De Saeger S."/>
            <person name="Haesaert G."/>
            <person name="Waalwijk C."/>
            <person name="Van Der Lee T."/>
        </authorList>
    </citation>
    <scope>NUCLEOTIDE SEQUENCE [LARGE SCALE GENOMIC DNA]</scope>
    <source>
        <strain evidence="5 6">2516</strain>
    </source>
</reference>
<dbReference type="PROSITE" id="PS00463">
    <property type="entry name" value="ZN2_CY6_FUNGAL_1"/>
    <property type="match status" value="1"/>
</dbReference>
<keyword evidence="1" id="KW-0479">Metal-binding</keyword>
<dbReference type="SMART" id="SM00906">
    <property type="entry name" value="Fungal_trans"/>
    <property type="match status" value="1"/>
</dbReference>
<feature type="region of interest" description="Disordered" evidence="3">
    <location>
        <begin position="58"/>
        <end position="102"/>
    </location>
</feature>
<dbReference type="PANTHER" id="PTHR46910">
    <property type="entry name" value="TRANSCRIPTION FACTOR PDR1"/>
    <property type="match status" value="1"/>
</dbReference>
<dbReference type="CDD" id="cd12148">
    <property type="entry name" value="fungal_TF_MHR"/>
    <property type="match status" value="1"/>
</dbReference>
<dbReference type="PANTHER" id="PTHR46910:SF13">
    <property type="entry name" value="SPECIFIC TRANSCRIPTION FACTOR, PUTATIVE (AFU_ORTHOLOGUE AFUA_4G06190)-RELATED"/>
    <property type="match status" value="1"/>
</dbReference>
<evidence type="ECO:0000256" key="3">
    <source>
        <dbReference type="SAM" id="MobiDB-lite"/>
    </source>
</evidence>
<evidence type="ECO:0000259" key="4">
    <source>
        <dbReference type="PROSITE" id="PS50048"/>
    </source>
</evidence>
<comment type="caution">
    <text evidence="5">The sequence shown here is derived from an EMBL/GenBank/DDBJ whole genome shotgun (WGS) entry which is preliminary data.</text>
</comment>
<dbReference type="EMBL" id="LYXU01000001">
    <property type="protein sequence ID" value="OBS28366.1"/>
    <property type="molecule type" value="Genomic_DNA"/>
</dbReference>
<feature type="domain" description="Zn(2)-C6 fungal-type" evidence="4">
    <location>
        <begin position="26"/>
        <end position="55"/>
    </location>
</feature>
<dbReference type="AlphaFoldDB" id="A0A1B8B6N1"/>
<gene>
    <name evidence="5" type="ORF">FPOA_02305</name>
</gene>
<evidence type="ECO:0000256" key="1">
    <source>
        <dbReference type="ARBA" id="ARBA00022723"/>
    </source>
</evidence>
<dbReference type="OMA" id="PIWINYE"/>
<evidence type="ECO:0000313" key="6">
    <source>
        <dbReference type="Proteomes" id="UP000091967"/>
    </source>
</evidence>
<dbReference type="SMART" id="SM00066">
    <property type="entry name" value="GAL4"/>
    <property type="match status" value="1"/>
</dbReference>
<dbReference type="InterPro" id="IPR050987">
    <property type="entry name" value="AtrR-like"/>
</dbReference>
<dbReference type="GO" id="GO:0008270">
    <property type="term" value="F:zinc ion binding"/>
    <property type="evidence" value="ECO:0007669"/>
    <property type="project" value="InterPro"/>
</dbReference>
<evidence type="ECO:0000313" key="5">
    <source>
        <dbReference type="EMBL" id="OBS28366.1"/>
    </source>
</evidence>
<proteinExistence type="predicted"/>
<dbReference type="Proteomes" id="UP000091967">
    <property type="component" value="Unassembled WGS sequence"/>
</dbReference>
<name>A0A1B8B6N1_FUSPO</name>
<accession>A0A1B8B6N1</accession>
<dbReference type="Gene3D" id="4.10.240.10">
    <property type="entry name" value="Zn(2)-C6 fungal-type DNA-binding domain"/>
    <property type="match status" value="1"/>
</dbReference>
<dbReference type="Pfam" id="PF04082">
    <property type="entry name" value="Fungal_trans"/>
    <property type="match status" value="1"/>
</dbReference>
<evidence type="ECO:0000256" key="2">
    <source>
        <dbReference type="ARBA" id="ARBA00023242"/>
    </source>
</evidence>
<dbReference type="PROSITE" id="PS50048">
    <property type="entry name" value="ZN2_CY6_FUNGAL_2"/>
    <property type="match status" value="1"/>
</dbReference>
<feature type="compositionally biased region" description="Polar residues" evidence="3">
    <location>
        <begin position="92"/>
        <end position="101"/>
    </location>
</feature>
<dbReference type="GO" id="GO:0000981">
    <property type="term" value="F:DNA-binding transcription factor activity, RNA polymerase II-specific"/>
    <property type="evidence" value="ECO:0007669"/>
    <property type="project" value="InterPro"/>
</dbReference>
<dbReference type="InterPro" id="IPR007219">
    <property type="entry name" value="XnlR_reg_dom"/>
</dbReference>
<feature type="compositionally biased region" description="Basic and acidic residues" evidence="3">
    <location>
        <begin position="64"/>
        <end position="79"/>
    </location>
</feature>